<feature type="compositionally biased region" description="Acidic residues" evidence="7">
    <location>
        <begin position="128"/>
        <end position="137"/>
    </location>
</feature>
<evidence type="ECO:0000256" key="2">
    <source>
        <dbReference type="ARBA" id="ARBA00009001"/>
    </source>
</evidence>
<sequence length="137" mass="15355">MASSRKRKGSDAGDEEVSAKKSKGSVGPEKQTDDDGNVFWELSAKRRLQISEYKGVTMVNIREYYQKDGKTLPGKAGINLPIDQFKTFLSVLPQVFRELKDKGVEIELPDFAAARSEVKKPKRSNIEETSEEDEGED</sequence>
<dbReference type="HOGENOM" id="CLU_104273_0_1_1"/>
<name>A0A0D1YR89_9PEZI</name>
<dbReference type="VEuPathDB" id="FungiDB:PV09_05737"/>
<dbReference type="Pfam" id="PF02229">
    <property type="entry name" value="PC4"/>
    <property type="match status" value="1"/>
</dbReference>
<keyword evidence="5" id="KW-0804">Transcription</keyword>
<dbReference type="OrthoDB" id="2505440at2759"/>
<comment type="subcellular location">
    <subcellularLocation>
        <location evidence="1">Nucleus</location>
    </subcellularLocation>
</comment>
<organism evidence="9 10">
    <name type="scientific">Verruconis gallopava</name>
    <dbReference type="NCBI Taxonomy" id="253628"/>
    <lineage>
        <taxon>Eukaryota</taxon>
        <taxon>Fungi</taxon>
        <taxon>Dikarya</taxon>
        <taxon>Ascomycota</taxon>
        <taxon>Pezizomycotina</taxon>
        <taxon>Dothideomycetes</taxon>
        <taxon>Pleosporomycetidae</taxon>
        <taxon>Venturiales</taxon>
        <taxon>Sympoventuriaceae</taxon>
        <taxon>Verruconis</taxon>
    </lineage>
</organism>
<evidence type="ECO:0000256" key="5">
    <source>
        <dbReference type="ARBA" id="ARBA00023163"/>
    </source>
</evidence>
<dbReference type="InterPro" id="IPR009044">
    <property type="entry name" value="ssDNA-bd_transcriptional_reg"/>
</dbReference>
<evidence type="ECO:0000313" key="9">
    <source>
        <dbReference type="EMBL" id="KIW03092.1"/>
    </source>
</evidence>
<feature type="domain" description="Transcriptional coactivator p15 (PC4) C-terminal" evidence="8">
    <location>
        <begin position="40"/>
        <end position="90"/>
    </location>
</feature>
<proteinExistence type="inferred from homology"/>
<dbReference type="AlphaFoldDB" id="A0A0D1YR89"/>
<dbReference type="RefSeq" id="XP_016212961.1">
    <property type="nucleotide sequence ID" value="XM_016359282.1"/>
</dbReference>
<dbReference type="PANTHER" id="PTHR13215">
    <property type="entry name" value="RNA POLYMERASE II TRANSCRIPTIONAL COACTIVATOR"/>
    <property type="match status" value="1"/>
</dbReference>
<keyword evidence="4" id="KW-0238">DNA-binding</keyword>
<dbReference type="SUPFAM" id="SSF54447">
    <property type="entry name" value="ssDNA-binding transcriptional regulator domain"/>
    <property type="match status" value="1"/>
</dbReference>
<dbReference type="GO" id="GO:0003713">
    <property type="term" value="F:transcription coactivator activity"/>
    <property type="evidence" value="ECO:0007669"/>
    <property type="project" value="InterPro"/>
</dbReference>
<evidence type="ECO:0000256" key="7">
    <source>
        <dbReference type="SAM" id="MobiDB-lite"/>
    </source>
</evidence>
<dbReference type="EMBL" id="KN847546">
    <property type="protein sequence ID" value="KIW03092.1"/>
    <property type="molecule type" value="Genomic_DNA"/>
</dbReference>
<feature type="region of interest" description="Disordered" evidence="7">
    <location>
        <begin position="1"/>
        <end position="37"/>
    </location>
</feature>
<evidence type="ECO:0000313" key="10">
    <source>
        <dbReference type="Proteomes" id="UP000053259"/>
    </source>
</evidence>
<evidence type="ECO:0000256" key="6">
    <source>
        <dbReference type="ARBA" id="ARBA00023242"/>
    </source>
</evidence>
<protein>
    <recommendedName>
        <fullName evidence="8">Transcriptional coactivator p15 (PC4) C-terminal domain-containing protein</fullName>
    </recommendedName>
</protein>
<dbReference type="GO" id="GO:0003677">
    <property type="term" value="F:DNA binding"/>
    <property type="evidence" value="ECO:0007669"/>
    <property type="project" value="UniProtKB-KW"/>
</dbReference>
<evidence type="ECO:0000259" key="8">
    <source>
        <dbReference type="Pfam" id="PF02229"/>
    </source>
</evidence>
<feature type="region of interest" description="Disordered" evidence="7">
    <location>
        <begin position="116"/>
        <end position="137"/>
    </location>
</feature>
<keyword evidence="10" id="KW-1185">Reference proteome</keyword>
<dbReference type="InterPro" id="IPR003173">
    <property type="entry name" value="PC4_C"/>
</dbReference>
<dbReference type="GO" id="GO:0005634">
    <property type="term" value="C:nucleus"/>
    <property type="evidence" value="ECO:0007669"/>
    <property type="project" value="UniProtKB-SubCell"/>
</dbReference>
<dbReference type="GO" id="GO:0060261">
    <property type="term" value="P:positive regulation of transcription initiation by RNA polymerase II"/>
    <property type="evidence" value="ECO:0007669"/>
    <property type="project" value="InterPro"/>
</dbReference>
<dbReference type="Proteomes" id="UP000053259">
    <property type="component" value="Unassembled WGS sequence"/>
</dbReference>
<gene>
    <name evidence="9" type="ORF">PV09_05737</name>
</gene>
<comment type="similarity">
    <text evidence="2">Belongs to the transcriptional coactivator PC4 family.</text>
</comment>
<evidence type="ECO:0000256" key="3">
    <source>
        <dbReference type="ARBA" id="ARBA00023015"/>
    </source>
</evidence>
<accession>A0A0D1YR89</accession>
<evidence type="ECO:0000256" key="4">
    <source>
        <dbReference type="ARBA" id="ARBA00023125"/>
    </source>
</evidence>
<evidence type="ECO:0000256" key="1">
    <source>
        <dbReference type="ARBA" id="ARBA00004123"/>
    </source>
</evidence>
<dbReference type="Gene3D" id="2.30.31.10">
    <property type="entry name" value="Transcriptional Coactivator Pc4, Chain A"/>
    <property type="match status" value="1"/>
</dbReference>
<reference evidence="9 10" key="1">
    <citation type="submission" date="2015-01" db="EMBL/GenBank/DDBJ databases">
        <title>The Genome Sequence of Ochroconis gallopava CBS43764.</title>
        <authorList>
            <consortium name="The Broad Institute Genomics Platform"/>
            <person name="Cuomo C."/>
            <person name="de Hoog S."/>
            <person name="Gorbushina A."/>
            <person name="Stielow B."/>
            <person name="Teixiera M."/>
            <person name="Abouelleil A."/>
            <person name="Chapman S.B."/>
            <person name="Priest M."/>
            <person name="Young S.K."/>
            <person name="Wortman J."/>
            <person name="Nusbaum C."/>
            <person name="Birren B."/>
        </authorList>
    </citation>
    <scope>NUCLEOTIDE SEQUENCE [LARGE SCALE GENOMIC DNA]</scope>
    <source>
        <strain evidence="9 10">CBS 43764</strain>
    </source>
</reference>
<keyword evidence="6" id="KW-0539">Nucleus</keyword>
<dbReference type="InParanoid" id="A0A0D1YR89"/>
<dbReference type="GeneID" id="27313710"/>
<dbReference type="STRING" id="253628.A0A0D1YR89"/>
<dbReference type="InterPro" id="IPR045125">
    <property type="entry name" value="Sub1/Tcp4-like"/>
</dbReference>
<keyword evidence="3" id="KW-0805">Transcription regulation</keyword>